<reference evidence="1" key="1">
    <citation type="submission" date="2019-04" db="EMBL/GenBank/DDBJ databases">
        <title>Microbes associate with the intestines of laboratory mice.</title>
        <authorList>
            <person name="Navarre W."/>
            <person name="Wong E."/>
            <person name="Huang K."/>
            <person name="Tropini C."/>
            <person name="Ng K."/>
            <person name="Yu B."/>
        </authorList>
    </citation>
    <scope>NUCLEOTIDE SEQUENCE</scope>
    <source>
        <strain evidence="1">NM72_1-8</strain>
    </source>
</reference>
<organism evidence="1 2">
    <name type="scientific">Hominisplanchenecus murintestinalis</name>
    <dbReference type="NCBI Taxonomy" id="2941517"/>
    <lineage>
        <taxon>Bacteria</taxon>
        <taxon>Bacillati</taxon>
        <taxon>Bacillota</taxon>
        <taxon>Clostridia</taxon>
        <taxon>Lachnospirales</taxon>
        <taxon>Lachnospiraceae</taxon>
        <taxon>Hominisplanchenecus</taxon>
    </lineage>
</organism>
<keyword evidence="2" id="KW-1185">Reference proteome</keyword>
<evidence type="ECO:0000313" key="2">
    <source>
        <dbReference type="Proteomes" id="UP000307720"/>
    </source>
</evidence>
<accession>A0AC61QZE7</accession>
<evidence type="ECO:0000313" key="1">
    <source>
        <dbReference type="EMBL" id="TGX98619.1"/>
    </source>
</evidence>
<proteinExistence type="predicted"/>
<dbReference type="Proteomes" id="UP000307720">
    <property type="component" value="Unassembled WGS sequence"/>
</dbReference>
<gene>
    <name evidence="1" type="ORF">E5357_08085</name>
</gene>
<name>A0AC61QZE7_9FIRM</name>
<dbReference type="EMBL" id="SRZB01000015">
    <property type="protein sequence ID" value="TGX98619.1"/>
    <property type="molecule type" value="Genomic_DNA"/>
</dbReference>
<protein>
    <submittedName>
        <fullName evidence="1">HAD family hydrolase</fullName>
    </submittedName>
</protein>
<sequence>MIAFFSDLDNTLIFSYKHDIGEKKRCVEIYQGREVSYITERTYGLLKYAASRLLFVPVTTRTEEQYRRIDLGVGVPSYALVCNGGVLLINGQEDAGWYRESVEMTADCQDELWKAAEILERDENRSLEVRNIRNLFLFTKSRCPEESVDRLKEELDMNRMDVFRNGVKVYALPKSLNKGAALQRLREKVKPEQAIAAGDSAFDLPMLAEADVGIAPQILGKCCKPEGEIRLMEPDRVFSERLLEFVISSFL</sequence>
<comment type="caution">
    <text evidence="1">The sequence shown here is derived from an EMBL/GenBank/DDBJ whole genome shotgun (WGS) entry which is preliminary data.</text>
</comment>
<keyword evidence="1" id="KW-0378">Hydrolase</keyword>